<dbReference type="OrthoDB" id="5596414at2759"/>
<dbReference type="Gene3D" id="1.25.40.20">
    <property type="entry name" value="Ankyrin repeat-containing domain"/>
    <property type="match status" value="1"/>
</dbReference>
<reference evidence="4 5" key="1">
    <citation type="journal article" date="2010" name="Cell">
        <title>The genome of Naegleria gruberi illuminates early eukaryotic versatility.</title>
        <authorList>
            <person name="Fritz-Laylin L.K."/>
            <person name="Prochnik S.E."/>
            <person name="Ginger M.L."/>
            <person name="Dacks J.B."/>
            <person name="Carpenter M.L."/>
            <person name="Field M.C."/>
            <person name="Kuo A."/>
            <person name="Paredez A."/>
            <person name="Chapman J."/>
            <person name="Pham J."/>
            <person name="Shu S."/>
            <person name="Neupane R."/>
            <person name="Cipriano M."/>
            <person name="Mancuso J."/>
            <person name="Tu H."/>
            <person name="Salamov A."/>
            <person name="Lindquist E."/>
            <person name="Shapiro H."/>
            <person name="Lucas S."/>
            <person name="Grigoriev I.V."/>
            <person name="Cande W.Z."/>
            <person name="Fulton C."/>
            <person name="Rokhsar D.S."/>
            <person name="Dawson S.C."/>
        </authorList>
    </citation>
    <scope>NUCLEOTIDE SEQUENCE [LARGE SCALE GENOMIC DNA]</scope>
    <source>
        <strain evidence="4 5">NEG-M</strain>
    </source>
</reference>
<dbReference type="EMBL" id="GG738847">
    <property type="protein sequence ID" value="EFC49676.1"/>
    <property type="molecule type" value="Genomic_DNA"/>
</dbReference>
<dbReference type="STRING" id="5762.D2V090"/>
<dbReference type="VEuPathDB" id="AmoebaDB:NAEGRDRAFT_29976"/>
<keyword evidence="1" id="KW-0677">Repeat</keyword>
<proteinExistence type="predicted"/>
<dbReference type="InParanoid" id="D2V090"/>
<evidence type="ECO:0000313" key="5">
    <source>
        <dbReference type="Proteomes" id="UP000006671"/>
    </source>
</evidence>
<dbReference type="PROSITE" id="PS50088">
    <property type="entry name" value="ANK_REPEAT"/>
    <property type="match status" value="1"/>
</dbReference>
<dbReference type="GO" id="GO:0085020">
    <property type="term" value="P:protein K6-linked ubiquitination"/>
    <property type="evidence" value="ECO:0007669"/>
    <property type="project" value="TreeGrafter"/>
</dbReference>
<dbReference type="GO" id="GO:0004842">
    <property type="term" value="F:ubiquitin-protein transferase activity"/>
    <property type="evidence" value="ECO:0007669"/>
    <property type="project" value="TreeGrafter"/>
</dbReference>
<dbReference type="GeneID" id="8856489"/>
<dbReference type="Pfam" id="PF12796">
    <property type="entry name" value="Ank_2"/>
    <property type="match status" value="1"/>
</dbReference>
<dbReference type="InterPro" id="IPR036770">
    <property type="entry name" value="Ankyrin_rpt-contain_sf"/>
</dbReference>
<protein>
    <submittedName>
        <fullName evidence="4">Predicted protein</fullName>
    </submittedName>
</protein>
<dbReference type="SMART" id="SM00248">
    <property type="entry name" value="ANK"/>
    <property type="match status" value="3"/>
</dbReference>
<dbReference type="KEGG" id="ngr:NAEGRDRAFT_29976"/>
<evidence type="ECO:0000313" key="4">
    <source>
        <dbReference type="EMBL" id="EFC49676.1"/>
    </source>
</evidence>
<sequence>MNRNILHHACQWGNIETVKYGISRGVPVNVKDSLGNTPLHYCCGEGYFNIVALLLYHPKIKVDVKNKEGHTPRRRAYFHGHDDVLILLDKFMGNIAVRVFKISIFGKLI</sequence>
<accession>D2V090</accession>
<dbReference type="PANTHER" id="PTHR24171">
    <property type="entry name" value="ANKYRIN REPEAT DOMAIN-CONTAINING PROTEIN 39-RELATED"/>
    <property type="match status" value="1"/>
</dbReference>
<evidence type="ECO:0000256" key="1">
    <source>
        <dbReference type="ARBA" id="ARBA00022737"/>
    </source>
</evidence>
<dbReference type="PANTHER" id="PTHR24171:SF8">
    <property type="entry name" value="BRCA1-ASSOCIATED RING DOMAIN PROTEIN 1"/>
    <property type="match status" value="1"/>
</dbReference>
<dbReference type="AlphaFoldDB" id="D2V090"/>
<evidence type="ECO:0000256" key="3">
    <source>
        <dbReference type="PROSITE-ProRule" id="PRU00023"/>
    </source>
</evidence>
<dbReference type="RefSeq" id="XP_002682420.1">
    <property type="nucleotide sequence ID" value="XM_002682374.1"/>
</dbReference>
<keyword evidence="2 3" id="KW-0040">ANK repeat</keyword>
<dbReference type="SUPFAM" id="SSF48403">
    <property type="entry name" value="Ankyrin repeat"/>
    <property type="match status" value="1"/>
</dbReference>
<gene>
    <name evidence="4" type="ORF">NAEGRDRAFT_29976</name>
</gene>
<dbReference type="Proteomes" id="UP000006671">
    <property type="component" value="Unassembled WGS sequence"/>
</dbReference>
<organism evidence="5">
    <name type="scientific">Naegleria gruberi</name>
    <name type="common">Amoeba</name>
    <dbReference type="NCBI Taxonomy" id="5762"/>
    <lineage>
        <taxon>Eukaryota</taxon>
        <taxon>Discoba</taxon>
        <taxon>Heterolobosea</taxon>
        <taxon>Tetramitia</taxon>
        <taxon>Eutetramitia</taxon>
        <taxon>Vahlkampfiidae</taxon>
        <taxon>Naegleria</taxon>
    </lineage>
</organism>
<feature type="repeat" description="ANK" evidence="3">
    <location>
        <begin position="1"/>
        <end position="33"/>
    </location>
</feature>
<evidence type="ECO:0000256" key="2">
    <source>
        <dbReference type="ARBA" id="ARBA00023043"/>
    </source>
</evidence>
<dbReference type="InterPro" id="IPR002110">
    <property type="entry name" value="Ankyrin_rpt"/>
</dbReference>
<name>D2V090_NAEGR</name>
<keyword evidence="5" id="KW-1185">Reference proteome</keyword>